<dbReference type="InterPro" id="IPR020904">
    <property type="entry name" value="Sc_DH/Rdtase_CS"/>
</dbReference>
<dbReference type="PRINTS" id="PR00081">
    <property type="entry name" value="GDHRDH"/>
</dbReference>
<dbReference type="Pfam" id="PF00106">
    <property type="entry name" value="adh_short"/>
    <property type="match status" value="1"/>
</dbReference>
<keyword evidence="5" id="KW-1185">Reference proteome</keyword>
<protein>
    <submittedName>
        <fullName evidence="4">NAD(P)-binding protein</fullName>
    </submittedName>
</protein>
<evidence type="ECO:0000256" key="3">
    <source>
        <dbReference type="ARBA" id="ARBA00023002"/>
    </source>
</evidence>
<dbReference type="CDD" id="cd05374">
    <property type="entry name" value="17beta-HSD-like_SDR_c"/>
    <property type="match status" value="1"/>
</dbReference>
<sequence length="292" mass="31506">MSRTQTWLITGASSGFGQSIGIAALNAGQRVVGATRDVVMAKHCNPEFAAKGGMWTRLDPGHPESLAHFAKAQEEFDVDVLVNCAGYAFIGGVEDTSEQEIRHQMEVNFYGPIRAIKAVLPAMRRKKRGHIVLISSGAGFIARPGRGVYSASKYAIEAIHESLMHETHSLGIKTLIVEPGAFRTAFSTRLVTPAAHESTGGYSEAYRGTKLEAMLQMMHGKDGVPPENLAKGDPDKAAKAIVDAVLGGHEYLRLILGPDCVKAMEDKIGEFQRDLELTREVSMGTDVVAMKA</sequence>
<keyword evidence="2" id="KW-0521">NADP</keyword>
<comment type="similarity">
    <text evidence="1">Belongs to the short-chain dehydrogenases/reductases (SDR) family.</text>
</comment>
<dbReference type="InterPro" id="IPR002347">
    <property type="entry name" value="SDR_fam"/>
</dbReference>
<dbReference type="OrthoDB" id="1274115at2759"/>
<organism evidence="4 5">
    <name type="scientific">Pseudovirgaria hyperparasitica</name>
    <dbReference type="NCBI Taxonomy" id="470096"/>
    <lineage>
        <taxon>Eukaryota</taxon>
        <taxon>Fungi</taxon>
        <taxon>Dikarya</taxon>
        <taxon>Ascomycota</taxon>
        <taxon>Pezizomycotina</taxon>
        <taxon>Dothideomycetes</taxon>
        <taxon>Dothideomycetes incertae sedis</taxon>
        <taxon>Acrospermales</taxon>
        <taxon>Acrospermaceae</taxon>
        <taxon>Pseudovirgaria</taxon>
    </lineage>
</organism>
<name>A0A6A6WDI2_9PEZI</name>
<evidence type="ECO:0000313" key="4">
    <source>
        <dbReference type="EMBL" id="KAF2760892.1"/>
    </source>
</evidence>
<dbReference type="InterPro" id="IPR051911">
    <property type="entry name" value="SDR_oxidoreductase"/>
</dbReference>
<dbReference type="GeneID" id="54486298"/>
<proteinExistence type="inferred from homology"/>
<dbReference type="SUPFAM" id="SSF51735">
    <property type="entry name" value="NAD(P)-binding Rossmann-fold domains"/>
    <property type="match status" value="1"/>
</dbReference>
<dbReference type="Proteomes" id="UP000799437">
    <property type="component" value="Unassembled WGS sequence"/>
</dbReference>
<dbReference type="Gene3D" id="3.40.50.720">
    <property type="entry name" value="NAD(P)-binding Rossmann-like Domain"/>
    <property type="match status" value="1"/>
</dbReference>
<accession>A0A6A6WDI2</accession>
<dbReference type="InterPro" id="IPR036291">
    <property type="entry name" value="NAD(P)-bd_dom_sf"/>
</dbReference>
<dbReference type="EMBL" id="ML996567">
    <property type="protein sequence ID" value="KAF2760892.1"/>
    <property type="molecule type" value="Genomic_DNA"/>
</dbReference>
<evidence type="ECO:0000256" key="2">
    <source>
        <dbReference type="ARBA" id="ARBA00022857"/>
    </source>
</evidence>
<dbReference type="PANTHER" id="PTHR43976">
    <property type="entry name" value="SHORT CHAIN DEHYDROGENASE"/>
    <property type="match status" value="1"/>
</dbReference>
<evidence type="ECO:0000256" key="1">
    <source>
        <dbReference type="ARBA" id="ARBA00006484"/>
    </source>
</evidence>
<keyword evidence="3" id="KW-0560">Oxidoreductase</keyword>
<dbReference type="PANTHER" id="PTHR43976:SF16">
    <property type="entry name" value="SHORT-CHAIN DEHYDROGENASE_REDUCTASE FAMILY PROTEIN"/>
    <property type="match status" value="1"/>
</dbReference>
<evidence type="ECO:0000313" key="5">
    <source>
        <dbReference type="Proteomes" id="UP000799437"/>
    </source>
</evidence>
<gene>
    <name evidence="4" type="ORF">EJ05DRAFT_483329</name>
</gene>
<dbReference type="PROSITE" id="PS00061">
    <property type="entry name" value="ADH_SHORT"/>
    <property type="match status" value="1"/>
</dbReference>
<dbReference type="AlphaFoldDB" id="A0A6A6WDI2"/>
<dbReference type="GO" id="GO:0016491">
    <property type="term" value="F:oxidoreductase activity"/>
    <property type="evidence" value="ECO:0007669"/>
    <property type="project" value="UniProtKB-KW"/>
</dbReference>
<dbReference type="RefSeq" id="XP_033603343.1">
    <property type="nucleotide sequence ID" value="XM_033745244.1"/>
</dbReference>
<reference evidence="4" key="1">
    <citation type="journal article" date="2020" name="Stud. Mycol.">
        <title>101 Dothideomycetes genomes: a test case for predicting lifestyles and emergence of pathogens.</title>
        <authorList>
            <person name="Haridas S."/>
            <person name="Albert R."/>
            <person name="Binder M."/>
            <person name="Bloem J."/>
            <person name="Labutti K."/>
            <person name="Salamov A."/>
            <person name="Andreopoulos B."/>
            <person name="Baker S."/>
            <person name="Barry K."/>
            <person name="Bills G."/>
            <person name="Bluhm B."/>
            <person name="Cannon C."/>
            <person name="Castanera R."/>
            <person name="Culley D."/>
            <person name="Daum C."/>
            <person name="Ezra D."/>
            <person name="Gonzalez J."/>
            <person name="Henrissat B."/>
            <person name="Kuo A."/>
            <person name="Liang C."/>
            <person name="Lipzen A."/>
            <person name="Lutzoni F."/>
            <person name="Magnuson J."/>
            <person name="Mondo S."/>
            <person name="Nolan M."/>
            <person name="Ohm R."/>
            <person name="Pangilinan J."/>
            <person name="Park H.-J."/>
            <person name="Ramirez L."/>
            <person name="Alfaro M."/>
            <person name="Sun H."/>
            <person name="Tritt A."/>
            <person name="Yoshinaga Y."/>
            <person name="Zwiers L.-H."/>
            <person name="Turgeon B."/>
            <person name="Goodwin S."/>
            <person name="Spatafora J."/>
            <person name="Crous P."/>
            <person name="Grigoriev I."/>
        </authorList>
    </citation>
    <scope>NUCLEOTIDE SEQUENCE</scope>
    <source>
        <strain evidence="4">CBS 121739</strain>
    </source>
</reference>